<evidence type="ECO:0000313" key="4">
    <source>
        <dbReference type="Proteomes" id="UP000267654"/>
    </source>
</evidence>
<comment type="caution">
    <text evidence="3">The sequence shown here is derived from an EMBL/GenBank/DDBJ whole genome shotgun (WGS) entry which is preliminary data.</text>
</comment>
<feature type="domain" description="Aspartate/ornithine carbamoyltransferase Asp/Orn-binding" evidence="2">
    <location>
        <begin position="1"/>
        <end position="34"/>
    </location>
</feature>
<dbReference type="PANTHER" id="PTHR45753">
    <property type="entry name" value="ORNITHINE CARBAMOYLTRANSFERASE, MITOCHONDRIAL"/>
    <property type="match status" value="1"/>
</dbReference>
<evidence type="ECO:0000256" key="1">
    <source>
        <dbReference type="ARBA" id="ARBA00022679"/>
    </source>
</evidence>
<sequence>HRGEEITDEVMDGKNSIVFEQAENRLHVQRAILVKLMK</sequence>
<dbReference type="EMBL" id="QMQB01000043">
    <property type="protein sequence ID" value="RLE14323.1"/>
    <property type="molecule type" value="Genomic_DNA"/>
</dbReference>
<dbReference type="PANTHER" id="PTHR45753:SF3">
    <property type="entry name" value="ORNITHINE TRANSCARBAMYLASE, MITOCHONDRIAL"/>
    <property type="match status" value="1"/>
</dbReference>
<dbReference type="GO" id="GO:0004585">
    <property type="term" value="F:ornithine carbamoyltransferase activity"/>
    <property type="evidence" value="ECO:0007669"/>
    <property type="project" value="UniProtKB-EC"/>
</dbReference>
<feature type="non-terminal residue" evidence="3">
    <location>
        <position position="1"/>
    </location>
</feature>
<dbReference type="GO" id="GO:0042450">
    <property type="term" value="P:L-arginine biosynthetic process via ornithine"/>
    <property type="evidence" value="ECO:0007669"/>
    <property type="project" value="TreeGrafter"/>
</dbReference>
<dbReference type="Gene3D" id="3.40.50.1370">
    <property type="entry name" value="Aspartate/ornithine carbamoyltransferase"/>
    <property type="match status" value="1"/>
</dbReference>
<dbReference type="InterPro" id="IPR036901">
    <property type="entry name" value="Asp/Orn_carbamoylTrfase_sf"/>
</dbReference>
<protein>
    <submittedName>
        <fullName evidence="3">Ornithine carbamoyltransferase</fullName>
        <ecNumber evidence="3">2.1.3.3</ecNumber>
    </submittedName>
</protein>
<dbReference type="GO" id="GO:0019240">
    <property type="term" value="P:citrulline biosynthetic process"/>
    <property type="evidence" value="ECO:0007669"/>
    <property type="project" value="TreeGrafter"/>
</dbReference>
<dbReference type="Proteomes" id="UP000267654">
    <property type="component" value="Unassembled WGS sequence"/>
</dbReference>
<keyword evidence="1 3" id="KW-0808">Transferase</keyword>
<dbReference type="GO" id="GO:0016597">
    <property type="term" value="F:amino acid binding"/>
    <property type="evidence" value="ECO:0007669"/>
    <property type="project" value="InterPro"/>
</dbReference>
<dbReference type="EC" id="2.1.3.3" evidence="3"/>
<organism evidence="3 4">
    <name type="scientific">Aerophobetes bacterium</name>
    <dbReference type="NCBI Taxonomy" id="2030807"/>
    <lineage>
        <taxon>Bacteria</taxon>
        <taxon>Candidatus Aerophobota</taxon>
    </lineage>
</organism>
<dbReference type="Pfam" id="PF00185">
    <property type="entry name" value="OTCace"/>
    <property type="match status" value="1"/>
</dbReference>
<proteinExistence type="predicted"/>
<dbReference type="AlphaFoldDB" id="A0A662DJ54"/>
<evidence type="ECO:0000313" key="3">
    <source>
        <dbReference type="EMBL" id="RLE14323.1"/>
    </source>
</evidence>
<gene>
    <name evidence="3" type="ORF">DRI96_01640</name>
</gene>
<dbReference type="InterPro" id="IPR006131">
    <property type="entry name" value="Asp_carbamoyltransf_Asp/Orn-bd"/>
</dbReference>
<name>A0A662DJ54_UNCAE</name>
<reference evidence="3 4" key="1">
    <citation type="submission" date="2018-06" db="EMBL/GenBank/DDBJ databases">
        <title>Extensive metabolic versatility and redundancy in microbially diverse, dynamic hydrothermal sediments.</title>
        <authorList>
            <person name="Dombrowski N."/>
            <person name="Teske A."/>
            <person name="Baker B.J."/>
        </authorList>
    </citation>
    <scope>NUCLEOTIDE SEQUENCE [LARGE SCALE GENOMIC DNA]</scope>
    <source>
        <strain evidence="3">B19_G9</strain>
    </source>
</reference>
<evidence type="ECO:0000259" key="2">
    <source>
        <dbReference type="Pfam" id="PF00185"/>
    </source>
</evidence>
<dbReference type="SUPFAM" id="SSF53671">
    <property type="entry name" value="Aspartate/ornithine carbamoyltransferase"/>
    <property type="match status" value="1"/>
</dbReference>
<accession>A0A662DJ54</accession>